<name>A0AAV4N8Z9_9ARAC</name>
<dbReference type="EMBL" id="BPLQ01001292">
    <property type="protein sequence ID" value="GIX80403.1"/>
    <property type="molecule type" value="Genomic_DNA"/>
</dbReference>
<reference evidence="1 2" key="1">
    <citation type="submission" date="2021-06" db="EMBL/GenBank/DDBJ databases">
        <title>Caerostris darwini draft genome.</title>
        <authorList>
            <person name="Kono N."/>
            <person name="Arakawa K."/>
        </authorList>
    </citation>
    <scope>NUCLEOTIDE SEQUENCE [LARGE SCALE GENOMIC DNA]</scope>
</reference>
<gene>
    <name evidence="1" type="ORF">CDAR_296731</name>
</gene>
<protein>
    <submittedName>
        <fullName evidence="1">Uncharacterized protein</fullName>
    </submittedName>
</protein>
<accession>A0AAV4N8Z9</accession>
<dbReference type="AlphaFoldDB" id="A0AAV4N8Z9"/>
<keyword evidence="2" id="KW-1185">Reference proteome</keyword>
<dbReference type="Proteomes" id="UP001054837">
    <property type="component" value="Unassembled WGS sequence"/>
</dbReference>
<sequence length="107" mass="12211">MCLVRPSTSDVEQKASRFKPGMGHVKTAIHLSCSKYKYPQTLLLGVLLPNCGVKIADPKKKRKWCRIAELQIRHAHLNHNVHLLCWKYKYPQTLLLIIIIIRGATAP</sequence>
<organism evidence="1 2">
    <name type="scientific">Caerostris darwini</name>
    <dbReference type="NCBI Taxonomy" id="1538125"/>
    <lineage>
        <taxon>Eukaryota</taxon>
        <taxon>Metazoa</taxon>
        <taxon>Ecdysozoa</taxon>
        <taxon>Arthropoda</taxon>
        <taxon>Chelicerata</taxon>
        <taxon>Arachnida</taxon>
        <taxon>Araneae</taxon>
        <taxon>Araneomorphae</taxon>
        <taxon>Entelegynae</taxon>
        <taxon>Araneoidea</taxon>
        <taxon>Araneidae</taxon>
        <taxon>Caerostris</taxon>
    </lineage>
</organism>
<comment type="caution">
    <text evidence="1">The sequence shown here is derived from an EMBL/GenBank/DDBJ whole genome shotgun (WGS) entry which is preliminary data.</text>
</comment>
<proteinExistence type="predicted"/>
<evidence type="ECO:0000313" key="1">
    <source>
        <dbReference type="EMBL" id="GIX80403.1"/>
    </source>
</evidence>
<evidence type="ECO:0000313" key="2">
    <source>
        <dbReference type="Proteomes" id="UP001054837"/>
    </source>
</evidence>